<evidence type="ECO:0000259" key="1">
    <source>
        <dbReference type="Pfam" id="PF07727"/>
    </source>
</evidence>
<dbReference type="Proteomes" id="UP001454036">
    <property type="component" value="Unassembled WGS sequence"/>
</dbReference>
<dbReference type="InterPro" id="IPR013103">
    <property type="entry name" value="RVT_2"/>
</dbReference>
<accession>A0AAV3PIL1</accession>
<feature type="domain" description="Reverse transcriptase Ty1/copia-type" evidence="1">
    <location>
        <begin position="100"/>
        <end position="160"/>
    </location>
</feature>
<dbReference type="Pfam" id="PF07727">
    <property type="entry name" value="RVT_2"/>
    <property type="match status" value="1"/>
</dbReference>
<dbReference type="EMBL" id="BAABME010001607">
    <property type="protein sequence ID" value="GAA0150516.1"/>
    <property type="molecule type" value="Genomic_DNA"/>
</dbReference>
<protein>
    <recommendedName>
        <fullName evidence="1">Reverse transcriptase Ty1/copia-type domain-containing protein</fullName>
    </recommendedName>
</protein>
<organism evidence="2 3">
    <name type="scientific">Lithospermum erythrorhizon</name>
    <name type="common">Purple gromwell</name>
    <name type="synonym">Lithospermum officinale var. erythrorhizon</name>
    <dbReference type="NCBI Taxonomy" id="34254"/>
    <lineage>
        <taxon>Eukaryota</taxon>
        <taxon>Viridiplantae</taxon>
        <taxon>Streptophyta</taxon>
        <taxon>Embryophyta</taxon>
        <taxon>Tracheophyta</taxon>
        <taxon>Spermatophyta</taxon>
        <taxon>Magnoliopsida</taxon>
        <taxon>eudicotyledons</taxon>
        <taxon>Gunneridae</taxon>
        <taxon>Pentapetalae</taxon>
        <taxon>asterids</taxon>
        <taxon>lamiids</taxon>
        <taxon>Boraginales</taxon>
        <taxon>Boraginaceae</taxon>
        <taxon>Boraginoideae</taxon>
        <taxon>Lithospermeae</taxon>
        <taxon>Lithospermum</taxon>
    </lineage>
</organism>
<evidence type="ECO:0000313" key="2">
    <source>
        <dbReference type="EMBL" id="GAA0150516.1"/>
    </source>
</evidence>
<gene>
    <name evidence="2" type="ORF">LIER_09443</name>
</gene>
<name>A0AAV3PIL1_LITER</name>
<reference evidence="2 3" key="1">
    <citation type="submission" date="2024-01" db="EMBL/GenBank/DDBJ databases">
        <title>The complete chloroplast genome sequence of Lithospermum erythrorhizon: insights into the phylogenetic relationship among Boraginaceae species and the maternal lineages of purple gromwells.</title>
        <authorList>
            <person name="Okada T."/>
            <person name="Watanabe K."/>
        </authorList>
    </citation>
    <scope>NUCLEOTIDE SEQUENCE [LARGE SCALE GENOMIC DNA]</scope>
</reference>
<dbReference type="AlphaFoldDB" id="A0AAV3PIL1"/>
<proteinExistence type="predicted"/>
<sequence>MVVCGRGKLGYLTGELVQPPITDPTHKVWLAENSLVMAWLINSMNDEVMYFTSATTNTKKVLHNKSLNTNARGNVVIQAQPTQQGTAGTNPPTLPATTIGYHLVLRRPISETFAPVAKRNTIRILLSLAVNLDWELHQLDIKNAFLNGDLEEEVYMVQPP</sequence>
<keyword evidence="3" id="KW-1185">Reference proteome</keyword>
<evidence type="ECO:0000313" key="3">
    <source>
        <dbReference type="Proteomes" id="UP001454036"/>
    </source>
</evidence>
<comment type="caution">
    <text evidence="2">The sequence shown here is derived from an EMBL/GenBank/DDBJ whole genome shotgun (WGS) entry which is preliminary data.</text>
</comment>